<dbReference type="OMA" id="LMHIDQP"/>
<evidence type="ECO:0000259" key="3">
    <source>
        <dbReference type="Pfam" id="PF26168"/>
    </source>
</evidence>
<protein>
    <recommendedName>
        <fullName evidence="3">Glycosyltransferase N-terminal domain-containing protein</fullName>
    </recommendedName>
</protein>
<dbReference type="AlphaFoldDB" id="A0A0D2NN56"/>
<dbReference type="Gramene" id="KJB14833">
    <property type="protein sequence ID" value="KJB14833"/>
    <property type="gene ID" value="B456_002G145800"/>
</dbReference>
<keyword evidence="5" id="KW-1185">Reference proteome</keyword>
<name>A0A0D2NN56_GOSRA</name>
<dbReference type="GO" id="GO:0008194">
    <property type="term" value="F:UDP-glycosyltransferase activity"/>
    <property type="evidence" value="ECO:0007669"/>
    <property type="project" value="InterPro"/>
</dbReference>
<dbReference type="FunFam" id="3.40.50.2000:FF:000060">
    <property type="entry name" value="Glycosyltransferase"/>
    <property type="match status" value="1"/>
</dbReference>
<evidence type="ECO:0000256" key="1">
    <source>
        <dbReference type="ARBA" id="ARBA00009995"/>
    </source>
</evidence>
<comment type="similarity">
    <text evidence="1">Belongs to the UDP-glycosyltransferase family.</text>
</comment>
<dbReference type="KEGG" id="gra:105785333"/>
<dbReference type="Proteomes" id="UP000032304">
    <property type="component" value="Chromosome 2"/>
</dbReference>
<reference evidence="4 5" key="1">
    <citation type="journal article" date="2012" name="Nature">
        <title>Repeated polyploidization of Gossypium genomes and the evolution of spinnable cotton fibres.</title>
        <authorList>
            <person name="Paterson A.H."/>
            <person name="Wendel J.F."/>
            <person name="Gundlach H."/>
            <person name="Guo H."/>
            <person name="Jenkins J."/>
            <person name="Jin D."/>
            <person name="Llewellyn D."/>
            <person name="Showmaker K.C."/>
            <person name="Shu S."/>
            <person name="Udall J."/>
            <person name="Yoo M.J."/>
            <person name="Byers R."/>
            <person name="Chen W."/>
            <person name="Doron-Faigenboim A."/>
            <person name="Duke M.V."/>
            <person name="Gong L."/>
            <person name="Grimwood J."/>
            <person name="Grover C."/>
            <person name="Grupp K."/>
            <person name="Hu G."/>
            <person name="Lee T.H."/>
            <person name="Li J."/>
            <person name="Lin L."/>
            <person name="Liu T."/>
            <person name="Marler B.S."/>
            <person name="Page J.T."/>
            <person name="Roberts A.W."/>
            <person name="Romanel E."/>
            <person name="Sanders W.S."/>
            <person name="Szadkowski E."/>
            <person name="Tan X."/>
            <person name="Tang H."/>
            <person name="Xu C."/>
            <person name="Wang J."/>
            <person name="Wang Z."/>
            <person name="Zhang D."/>
            <person name="Zhang L."/>
            <person name="Ashrafi H."/>
            <person name="Bedon F."/>
            <person name="Bowers J.E."/>
            <person name="Brubaker C.L."/>
            <person name="Chee P.W."/>
            <person name="Das S."/>
            <person name="Gingle A.R."/>
            <person name="Haigler C.H."/>
            <person name="Harker D."/>
            <person name="Hoffmann L.V."/>
            <person name="Hovav R."/>
            <person name="Jones D.C."/>
            <person name="Lemke C."/>
            <person name="Mansoor S."/>
            <person name="ur Rahman M."/>
            <person name="Rainville L.N."/>
            <person name="Rambani A."/>
            <person name="Reddy U.K."/>
            <person name="Rong J.K."/>
            <person name="Saranga Y."/>
            <person name="Scheffler B.E."/>
            <person name="Scheffler J.A."/>
            <person name="Stelly D.M."/>
            <person name="Triplett B.A."/>
            <person name="Van Deynze A."/>
            <person name="Vaslin M.F."/>
            <person name="Waghmare V.N."/>
            <person name="Walford S.A."/>
            <person name="Wright R.J."/>
            <person name="Zaki E.A."/>
            <person name="Zhang T."/>
            <person name="Dennis E.S."/>
            <person name="Mayer K.F."/>
            <person name="Peterson D.G."/>
            <person name="Rokhsar D.S."/>
            <person name="Wang X."/>
            <person name="Schmutz J."/>
        </authorList>
    </citation>
    <scope>NUCLEOTIDE SEQUENCE [LARGE SCALE GENOMIC DNA]</scope>
</reference>
<evidence type="ECO:0000256" key="2">
    <source>
        <dbReference type="ARBA" id="ARBA00022679"/>
    </source>
</evidence>
<sequence length="466" mass="52946">MDTKQKRIRVLMFPWLAHSHISSFLELAKKLMNHNLYVYFCSTATNLDSIKPKISPHHSLSIQFIELKLPLLPELPSYYHTTKGLPTHLLNALFKAVEMSGDGFATILKTHNPDLLIYDLHQPWAPTLASALNIPAILFYTASAAGPFFAFHAWKKLKGEEFPSPEFYINDCFMPTKSSRNEFGRTPPDSSNTEKIFQAFRHSLDIILVKSFSELEGKYMDYLSILLNKKVVPTGPLVRDAIEEHHENEKEILEWLTKKRKASTVLVSFGSEYYLSNKEREAIAEGLELSEVNFIWVLRFPVGDKDKPKLEEALPEGYLERIGERGLMVEGWAPQAKILQHSSIGGFVSHCGWSSVMESLKFGVPIIAMPMLMHIDQPLNARLVQDVGVGVEVKRGKDGSLEREEIVKVIKQVVGEKDGENIRNKAREMSNHIKIKRDEEVDEVVQEINKILHKGGLKIHDKKVNV</sequence>
<evidence type="ECO:0000313" key="4">
    <source>
        <dbReference type="EMBL" id="KJB14833.1"/>
    </source>
</evidence>
<dbReference type="InterPro" id="IPR058980">
    <property type="entry name" value="Glyco_transf_N"/>
</dbReference>
<keyword evidence="2" id="KW-0808">Transferase</keyword>
<feature type="domain" description="Glycosyltransferase N-terminal" evidence="3">
    <location>
        <begin position="8"/>
        <end position="107"/>
    </location>
</feature>
<dbReference type="OrthoDB" id="5835829at2759"/>
<dbReference type="EMBL" id="CM001741">
    <property type="protein sequence ID" value="KJB14833.1"/>
    <property type="molecule type" value="Genomic_DNA"/>
</dbReference>
<dbReference type="eggNOG" id="KOG1192">
    <property type="taxonomic scope" value="Eukaryota"/>
</dbReference>
<dbReference type="GO" id="GO:1901135">
    <property type="term" value="P:carbohydrate derivative metabolic process"/>
    <property type="evidence" value="ECO:0007669"/>
    <property type="project" value="UniProtKB-ARBA"/>
</dbReference>
<dbReference type="PANTHER" id="PTHR48044:SF29">
    <property type="entry name" value="GLYCOSYLTRANSFERASE"/>
    <property type="match status" value="1"/>
</dbReference>
<dbReference type="Pfam" id="PF00201">
    <property type="entry name" value="UDPGT"/>
    <property type="match status" value="1"/>
</dbReference>
<proteinExistence type="inferred from homology"/>
<dbReference type="PANTHER" id="PTHR48044">
    <property type="entry name" value="GLYCOSYLTRANSFERASE"/>
    <property type="match status" value="1"/>
</dbReference>
<organism evidence="4 5">
    <name type="scientific">Gossypium raimondii</name>
    <name type="common">Peruvian cotton</name>
    <name type="synonym">Gossypium klotzschianum subsp. raimondii</name>
    <dbReference type="NCBI Taxonomy" id="29730"/>
    <lineage>
        <taxon>Eukaryota</taxon>
        <taxon>Viridiplantae</taxon>
        <taxon>Streptophyta</taxon>
        <taxon>Embryophyta</taxon>
        <taxon>Tracheophyta</taxon>
        <taxon>Spermatophyta</taxon>
        <taxon>Magnoliopsida</taxon>
        <taxon>eudicotyledons</taxon>
        <taxon>Gunneridae</taxon>
        <taxon>Pentapetalae</taxon>
        <taxon>rosids</taxon>
        <taxon>malvids</taxon>
        <taxon>Malvales</taxon>
        <taxon>Malvaceae</taxon>
        <taxon>Malvoideae</taxon>
        <taxon>Gossypium</taxon>
    </lineage>
</organism>
<dbReference type="Gene3D" id="3.40.50.2000">
    <property type="entry name" value="Glycogen Phosphorylase B"/>
    <property type="match status" value="2"/>
</dbReference>
<gene>
    <name evidence="4" type="ORF">B456_002G145800</name>
</gene>
<dbReference type="Pfam" id="PF26168">
    <property type="entry name" value="Glyco_transf_N"/>
    <property type="match status" value="1"/>
</dbReference>
<dbReference type="CDD" id="cd03784">
    <property type="entry name" value="GT1_Gtf-like"/>
    <property type="match status" value="1"/>
</dbReference>
<dbReference type="InterPro" id="IPR002213">
    <property type="entry name" value="UDP_glucos_trans"/>
</dbReference>
<dbReference type="SUPFAM" id="SSF53756">
    <property type="entry name" value="UDP-Glycosyltransferase/glycogen phosphorylase"/>
    <property type="match status" value="1"/>
</dbReference>
<accession>A0A0D2NN56</accession>
<evidence type="ECO:0000313" key="5">
    <source>
        <dbReference type="Proteomes" id="UP000032304"/>
    </source>
</evidence>